<evidence type="ECO:0000259" key="7">
    <source>
        <dbReference type="SMART" id="SM01332"/>
    </source>
</evidence>
<dbReference type="AlphaFoldDB" id="A0A1X0QZK2"/>
<dbReference type="PROSITE" id="PS00292">
    <property type="entry name" value="CYCLINS"/>
    <property type="match status" value="1"/>
</dbReference>
<dbReference type="OrthoDB" id="5590282at2759"/>
<dbReference type="SUPFAM" id="SSF47954">
    <property type="entry name" value="Cyclin-like"/>
    <property type="match status" value="2"/>
</dbReference>
<dbReference type="Pfam" id="PF00134">
    <property type="entry name" value="Cyclin_N"/>
    <property type="match status" value="1"/>
</dbReference>
<evidence type="ECO:0000256" key="5">
    <source>
        <dbReference type="SAM" id="MobiDB-lite"/>
    </source>
</evidence>
<gene>
    <name evidence="8" type="ORF">BCV72DRAFT_230388</name>
</gene>
<dbReference type="InterPro" id="IPR036915">
    <property type="entry name" value="Cyclin-like_sf"/>
</dbReference>
<dbReference type="FunFam" id="1.10.472.10:FF:000001">
    <property type="entry name" value="G2/mitotic-specific cyclin"/>
    <property type="match status" value="1"/>
</dbReference>
<feature type="domain" description="Cyclin C-terminal" evidence="7">
    <location>
        <begin position="364"/>
        <end position="479"/>
    </location>
</feature>
<dbReference type="InterPro" id="IPR013763">
    <property type="entry name" value="Cyclin-like_dom"/>
</dbReference>
<feature type="domain" description="Cyclin-like" evidence="6">
    <location>
        <begin position="368"/>
        <end position="450"/>
    </location>
</feature>
<feature type="region of interest" description="Disordered" evidence="5">
    <location>
        <begin position="1"/>
        <end position="101"/>
    </location>
</feature>
<dbReference type="InterPro" id="IPR048258">
    <property type="entry name" value="Cyclins_cyclin-box"/>
</dbReference>
<dbReference type="Gene3D" id="1.10.472.10">
    <property type="entry name" value="Cyclin-like"/>
    <property type="match status" value="2"/>
</dbReference>
<feature type="compositionally biased region" description="Basic and acidic residues" evidence="5">
    <location>
        <begin position="1"/>
        <end position="12"/>
    </location>
</feature>
<dbReference type="VEuPathDB" id="FungiDB:BCV72DRAFT_230388"/>
<dbReference type="PIRSF" id="PIRSF001771">
    <property type="entry name" value="Cyclin_A_B_D_E"/>
    <property type="match status" value="1"/>
</dbReference>
<feature type="domain" description="Cyclin-like" evidence="6">
    <location>
        <begin position="271"/>
        <end position="355"/>
    </location>
</feature>
<evidence type="ECO:0000259" key="6">
    <source>
        <dbReference type="SMART" id="SM00385"/>
    </source>
</evidence>
<feature type="compositionally biased region" description="Basic and acidic residues" evidence="5">
    <location>
        <begin position="78"/>
        <end position="101"/>
    </location>
</feature>
<protein>
    <submittedName>
        <fullName evidence="8">Uncharacterized protein</fullName>
    </submittedName>
</protein>
<feature type="compositionally biased region" description="Low complexity" evidence="5">
    <location>
        <begin position="17"/>
        <end position="36"/>
    </location>
</feature>
<dbReference type="SMART" id="SM00385">
    <property type="entry name" value="CYCLIN"/>
    <property type="match status" value="2"/>
</dbReference>
<dbReference type="CDD" id="cd20512">
    <property type="entry name" value="CYCLIN_CLBs_yeast_rpt2"/>
    <property type="match status" value="1"/>
</dbReference>
<dbReference type="InterPro" id="IPR004367">
    <property type="entry name" value="Cyclin_C-dom"/>
</dbReference>
<keyword evidence="1" id="KW-0132">Cell division</keyword>
<keyword evidence="2 4" id="KW-0195">Cyclin</keyword>
<evidence type="ECO:0000313" key="8">
    <source>
        <dbReference type="EMBL" id="ORE05182.1"/>
    </source>
</evidence>
<evidence type="ECO:0000256" key="1">
    <source>
        <dbReference type="ARBA" id="ARBA00022618"/>
    </source>
</evidence>
<dbReference type="GO" id="GO:0044772">
    <property type="term" value="P:mitotic cell cycle phase transition"/>
    <property type="evidence" value="ECO:0007669"/>
    <property type="project" value="InterPro"/>
</dbReference>
<feature type="compositionally biased region" description="Polar residues" evidence="5">
    <location>
        <begin position="37"/>
        <end position="50"/>
    </location>
</feature>
<reference evidence="8" key="1">
    <citation type="journal article" date="2016" name="Proc. Natl. Acad. Sci. U.S.A.">
        <title>Lipid metabolic changes in an early divergent fungus govern the establishment of a mutualistic symbiosis with endobacteria.</title>
        <authorList>
            <person name="Lastovetsky O.A."/>
            <person name="Gaspar M.L."/>
            <person name="Mondo S.J."/>
            <person name="LaButti K.M."/>
            <person name="Sandor L."/>
            <person name="Grigoriev I.V."/>
            <person name="Henry S.A."/>
            <person name="Pawlowska T.E."/>
        </authorList>
    </citation>
    <scope>NUCLEOTIDE SEQUENCE [LARGE SCALE GENOMIC DNA]</scope>
    <source>
        <strain evidence="8">ATCC 52814</strain>
    </source>
</reference>
<dbReference type="EMBL" id="KV921951">
    <property type="protein sequence ID" value="ORE05182.1"/>
    <property type="molecule type" value="Genomic_DNA"/>
</dbReference>
<dbReference type="PANTHER" id="PTHR10177">
    <property type="entry name" value="CYCLINS"/>
    <property type="match status" value="1"/>
</dbReference>
<dbReference type="SMART" id="SM01332">
    <property type="entry name" value="Cyclin_C"/>
    <property type="match status" value="1"/>
</dbReference>
<evidence type="ECO:0000256" key="2">
    <source>
        <dbReference type="ARBA" id="ARBA00023127"/>
    </source>
</evidence>
<organism evidence="8">
    <name type="scientific">Rhizopus microsporus var. microsporus</name>
    <dbReference type="NCBI Taxonomy" id="86635"/>
    <lineage>
        <taxon>Eukaryota</taxon>
        <taxon>Fungi</taxon>
        <taxon>Fungi incertae sedis</taxon>
        <taxon>Mucoromycota</taxon>
        <taxon>Mucoromycotina</taxon>
        <taxon>Mucoromycetes</taxon>
        <taxon>Mucorales</taxon>
        <taxon>Mucorineae</taxon>
        <taxon>Rhizopodaceae</taxon>
        <taxon>Rhizopus</taxon>
    </lineage>
</organism>
<dbReference type="Proteomes" id="UP000242414">
    <property type="component" value="Unassembled WGS sequence"/>
</dbReference>
<comment type="similarity">
    <text evidence="4">Belongs to the cyclin family.</text>
</comment>
<dbReference type="InterPro" id="IPR046965">
    <property type="entry name" value="Cyclin_A/B-like"/>
</dbReference>
<name>A0A1X0QZK2_RHIZD</name>
<dbReference type="InterPro" id="IPR039361">
    <property type="entry name" value="Cyclin"/>
</dbReference>
<evidence type="ECO:0000256" key="3">
    <source>
        <dbReference type="ARBA" id="ARBA00023306"/>
    </source>
</evidence>
<dbReference type="GO" id="GO:0051301">
    <property type="term" value="P:cell division"/>
    <property type="evidence" value="ECO:0007669"/>
    <property type="project" value="UniProtKB-KW"/>
</dbReference>
<sequence>MDLNIRQRENDIQPKFNNSHSSSTTTTTKLANNTSSFTKNILQRQPQQQERPILSDKSNNRKGNGIQLKSSQIPGGNKIRDQDDKPIKKEDTQQVPKADKRQEEFDELVKDFFEDNETRYTTDEPTIEVVPIIPIEVPAHLKHLFKKKPLSKAIGLKRAFEADEDEVQEHHKKMKLYKQKYLVPGAPPIELDTNDEAIAFDKMQETRAQNLMLQSKNLLQEVSCNDPMMVAEYNEEIFHNLLKSEHQRMADANYMDKQVEINWSTRGVLIDWVIEVHYLFQLLPETLFLAVNIIDRFLSRRTVALGKMQLVGTAALFIATKFEEMYCPALEDFLYMTGDTIEEDELVRAECFILSILDFELCYANPMNFLRRLLNEDPTADVYTRTLSKYFMEVCYIDHRLMTVRPSLMAAASVCLARKMLGRTKWTSDLIKLSGYTLHDVKPIVEILLDYLSQPVVHDAFFTKWTSRKYSKASIFVRDWINRYYVSENGPI</sequence>
<accession>A0A1X0QZK2</accession>
<keyword evidence="3" id="KW-0131">Cell cycle</keyword>
<dbReference type="Pfam" id="PF02984">
    <property type="entry name" value="Cyclin_C"/>
    <property type="match status" value="1"/>
</dbReference>
<dbReference type="InterPro" id="IPR006671">
    <property type="entry name" value="Cyclin_N"/>
</dbReference>
<dbReference type="GO" id="GO:0016538">
    <property type="term" value="F:cyclin-dependent protein serine/threonine kinase regulator activity"/>
    <property type="evidence" value="ECO:0007669"/>
    <property type="project" value="InterPro"/>
</dbReference>
<evidence type="ECO:0000256" key="4">
    <source>
        <dbReference type="RuleBase" id="RU000383"/>
    </source>
</evidence>
<proteinExistence type="inferred from homology"/>